<evidence type="ECO:0000256" key="1">
    <source>
        <dbReference type="SAM" id="MobiDB-lite"/>
    </source>
</evidence>
<dbReference type="Proteomes" id="UP000535543">
    <property type="component" value="Unassembled WGS sequence"/>
</dbReference>
<evidence type="ECO:0000313" key="3">
    <source>
        <dbReference type="Proteomes" id="UP000535543"/>
    </source>
</evidence>
<dbReference type="InterPro" id="IPR025859">
    <property type="entry name" value="AurF/CmlI"/>
</dbReference>
<keyword evidence="3" id="KW-1185">Reference proteome</keyword>
<dbReference type="InterPro" id="IPR012348">
    <property type="entry name" value="RNR-like"/>
</dbReference>
<accession>A0A848KN84</accession>
<dbReference type="Pfam" id="PF11583">
    <property type="entry name" value="AurF"/>
    <property type="match status" value="1"/>
</dbReference>
<feature type="compositionally biased region" description="Low complexity" evidence="1">
    <location>
        <begin position="1"/>
        <end position="15"/>
    </location>
</feature>
<proteinExistence type="predicted"/>
<gene>
    <name evidence="2" type="ORF">FGL95_30450</name>
</gene>
<dbReference type="Gene3D" id="1.10.620.20">
    <property type="entry name" value="Ribonucleotide Reductase, subunit A"/>
    <property type="match status" value="1"/>
</dbReference>
<dbReference type="SUPFAM" id="SSF47240">
    <property type="entry name" value="Ferritin-like"/>
    <property type="match status" value="1"/>
</dbReference>
<dbReference type="RefSeq" id="WP_169594544.1">
    <property type="nucleotide sequence ID" value="NZ_VCQU01000017.1"/>
</dbReference>
<dbReference type="GO" id="GO:0016491">
    <property type="term" value="F:oxidoreductase activity"/>
    <property type="evidence" value="ECO:0007669"/>
    <property type="project" value="InterPro"/>
</dbReference>
<dbReference type="AlphaFoldDB" id="A0A848KN84"/>
<organism evidence="2 3">
    <name type="scientific">Antrihabitans stalactiti</name>
    <dbReference type="NCBI Taxonomy" id="2584121"/>
    <lineage>
        <taxon>Bacteria</taxon>
        <taxon>Bacillati</taxon>
        <taxon>Actinomycetota</taxon>
        <taxon>Actinomycetes</taxon>
        <taxon>Mycobacteriales</taxon>
        <taxon>Nocardiaceae</taxon>
        <taxon>Antrihabitans</taxon>
    </lineage>
</organism>
<comment type="caution">
    <text evidence="2">The sequence shown here is derived from an EMBL/GenBank/DDBJ whole genome shotgun (WGS) entry which is preliminary data.</text>
</comment>
<evidence type="ECO:0000313" key="2">
    <source>
        <dbReference type="EMBL" id="NMN99346.1"/>
    </source>
</evidence>
<sequence length="325" mass="36139">MTSVVTTAGASTTRGHNVGDRQKTAQRLLRSTADRSYDGELDINWDAPIDPEKKWMSEHRQTLYGTKLWDKLTPEQRNELGKHEVVSVLSFGILAEVGLSGMLLRTVLESDGLVDDHCRYALAEIGEETRHSTMFSRLINKSGLAPYTAPKFSRSILRLTGLIPIGPSAYAGTLLIEEVLDRLQREMMNDPEVQPHVRQLMKIHVLEEARHITYAREELVRSIAARGKASNAFHRGVFAVMVLGVFPVLINPKVYRSVGIGALEGLIAAQTSPQYKRNTVFAGEPLLRFAHEAGFIKGAISTRILRLARALPDDIFEELTGKRSA</sequence>
<dbReference type="InterPro" id="IPR009078">
    <property type="entry name" value="Ferritin-like_SF"/>
</dbReference>
<feature type="region of interest" description="Disordered" evidence="1">
    <location>
        <begin position="1"/>
        <end position="25"/>
    </location>
</feature>
<dbReference type="EMBL" id="VCQU01000017">
    <property type="protein sequence ID" value="NMN99346.1"/>
    <property type="molecule type" value="Genomic_DNA"/>
</dbReference>
<reference evidence="2 3" key="1">
    <citation type="submission" date="2019-05" db="EMBL/GenBank/DDBJ databases">
        <authorList>
            <person name="Lee S.D."/>
        </authorList>
    </citation>
    <scope>NUCLEOTIDE SEQUENCE [LARGE SCALE GENOMIC DNA]</scope>
    <source>
        <strain evidence="2 3">YC2-7</strain>
    </source>
</reference>
<reference evidence="2 3" key="2">
    <citation type="submission" date="2020-06" db="EMBL/GenBank/DDBJ databases">
        <title>Antribacter stalactiti gen. nov., sp. nov., a new member of the family Nacardiaceae isolated from a cave.</title>
        <authorList>
            <person name="Kim I.S."/>
        </authorList>
    </citation>
    <scope>NUCLEOTIDE SEQUENCE [LARGE SCALE GENOMIC DNA]</scope>
    <source>
        <strain evidence="2 3">YC2-7</strain>
    </source>
</reference>
<name>A0A848KN84_9NOCA</name>
<protein>
    <submittedName>
        <fullName evidence="2">Diiron oxygenase</fullName>
    </submittedName>
</protein>